<sequence>MLNGIDISAWQRGIDTAAVPSDFVIIKATQGLDYINDDCDRAYQQAKAAGKKLGVYHFADGNSSGVAEADYFVDNIQGYIGEAILVLDWETDAVNCGPGYAKAFLDRVQARTGIKPMIYMSGSVVDEWDWSAVMAGDYGLWVAYYSADTCDGYWPDAPMYPIHYWSDAAMLQYTSGGRLAGWGDRLDLNVFYGDHAAWDAYAGGGTGVTPQPQPTPSSPRTAPWGVDTIQYWMNICNYNPGAPIDNLDGPETKLGVMNGQRAYGVPVDGFFGDQTQAPAEDQILAYEKRLAELGFYHGEFDSIPGPQLFQAVMDFQASRGLTVDGIVGEQTFSLLFG</sequence>
<dbReference type="InterPro" id="IPR018077">
    <property type="entry name" value="Glyco_hydro_fam25_subgr"/>
</dbReference>
<dbReference type="GO" id="GO:0016998">
    <property type="term" value="P:cell wall macromolecule catabolic process"/>
    <property type="evidence" value="ECO:0007669"/>
    <property type="project" value="InterPro"/>
</dbReference>
<dbReference type="InterPro" id="IPR036365">
    <property type="entry name" value="PGBD-like_sf"/>
</dbReference>
<evidence type="ECO:0000256" key="3">
    <source>
        <dbReference type="ARBA" id="ARBA00023295"/>
    </source>
</evidence>
<dbReference type="Pfam" id="PF01471">
    <property type="entry name" value="PG_binding_1"/>
    <property type="match status" value="2"/>
</dbReference>
<dbReference type="GO" id="GO:0016052">
    <property type="term" value="P:carbohydrate catabolic process"/>
    <property type="evidence" value="ECO:0007669"/>
    <property type="project" value="TreeGrafter"/>
</dbReference>
<comment type="similarity">
    <text evidence="1">Belongs to the glycosyl hydrolase 25 family.</text>
</comment>
<evidence type="ECO:0000313" key="5">
    <source>
        <dbReference type="EMBL" id="QCT71926.1"/>
    </source>
</evidence>
<proteinExistence type="inferred from homology"/>
<dbReference type="SUPFAM" id="SSF47090">
    <property type="entry name" value="PGBD-like"/>
    <property type="match status" value="2"/>
</dbReference>
<keyword evidence="3" id="KW-0326">Glycosidase</keyword>
<dbReference type="Proteomes" id="UP000218387">
    <property type="component" value="Chromosome"/>
</dbReference>
<evidence type="ECO:0000256" key="1">
    <source>
        <dbReference type="ARBA" id="ARBA00010646"/>
    </source>
</evidence>
<dbReference type="Gene3D" id="3.20.20.80">
    <property type="entry name" value="Glycosidases"/>
    <property type="match status" value="1"/>
</dbReference>
<dbReference type="GO" id="GO:0009253">
    <property type="term" value="P:peptidoglycan catabolic process"/>
    <property type="evidence" value="ECO:0007669"/>
    <property type="project" value="InterPro"/>
</dbReference>
<dbReference type="Gene3D" id="1.10.101.10">
    <property type="entry name" value="PGBD-like superfamily/PGBD"/>
    <property type="match status" value="2"/>
</dbReference>
<accession>A0A2A5T8U6</accession>
<evidence type="ECO:0000256" key="2">
    <source>
        <dbReference type="ARBA" id="ARBA00022801"/>
    </source>
</evidence>
<feature type="domain" description="Peptidoglycan binding-like" evidence="4">
    <location>
        <begin position="226"/>
        <end position="276"/>
    </location>
</feature>
<dbReference type="InterPro" id="IPR002477">
    <property type="entry name" value="Peptidoglycan-bd-like"/>
</dbReference>
<reference evidence="5 6" key="1">
    <citation type="submission" date="2018-05" db="EMBL/GenBank/DDBJ databases">
        <title>Genome comparison of Eubacterium sp.</title>
        <authorList>
            <person name="Feng Y."/>
            <person name="Sanchez-Andrea I."/>
            <person name="Stams A.J.M."/>
            <person name="De Vos W.M."/>
        </authorList>
    </citation>
    <scope>NUCLEOTIDE SEQUENCE [LARGE SCALE GENOMIC DNA]</scope>
    <source>
        <strain evidence="5 6">YI</strain>
    </source>
</reference>
<dbReference type="PANTHER" id="PTHR34135">
    <property type="entry name" value="LYSOZYME"/>
    <property type="match status" value="1"/>
</dbReference>
<dbReference type="PANTHER" id="PTHR34135:SF2">
    <property type="entry name" value="LYSOZYME"/>
    <property type="match status" value="1"/>
</dbReference>
<organism evidence="5 6">
    <name type="scientific">Eubacterium maltosivorans</name>
    <dbReference type="NCBI Taxonomy" id="2041044"/>
    <lineage>
        <taxon>Bacteria</taxon>
        <taxon>Bacillati</taxon>
        <taxon>Bacillota</taxon>
        <taxon>Clostridia</taxon>
        <taxon>Eubacteriales</taxon>
        <taxon>Eubacteriaceae</taxon>
        <taxon>Eubacterium</taxon>
    </lineage>
</organism>
<dbReference type="AlphaFoldDB" id="A0A2A5T8U6"/>
<feature type="domain" description="Peptidoglycan binding-like" evidence="4">
    <location>
        <begin position="281"/>
        <end position="335"/>
    </location>
</feature>
<dbReference type="Pfam" id="PF01183">
    <property type="entry name" value="Glyco_hydro_25"/>
    <property type="match status" value="1"/>
</dbReference>
<name>A0A2A5T8U6_EUBML</name>
<dbReference type="EMBL" id="CP029487">
    <property type="protein sequence ID" value="QCT71926.1"/>
    <property type="molecule type" value="Genomic_DNA"/>
</dbReference>
<dbReference type="RefSeq" id="WP_096920468.1">
    <property type="nucleotide sequence ID" value="NZ_CP029487.1"/>
</dbReference>
<dbReference type="InterPro" id="IPR017853">
    <property type="entry name" value="GH"/>
</dbReference>
<dbReference type="SMART" id="SM00641">
    <property type="entry name" value="Glyco_25"/>
    <property type="match status" value="1"/>
</dbReference>
<gene>
    <name evidence="5" type="ORF">CPZ25_011490</name>
</gene>
<dbReference type="GO" id="GO:0003796">
    <property type="term" value="F:lysozyme activity"/>
    <property type="evidence" value="ECO:0007669"/>
    <property type="project" value="InterPro"/>
</dbReference>
<keyword evidence="2" id="KW-0378">Hydrolase</keyword>
<protein>
    <recommendedName>
        <fullName evidence="4">Peptidoglycan binding-like domain-containing protein</fullName>
    </recommendedName>
</protein>
<dbReference type="InterPro" id="IPR002053">
    <property type="entry name" value="Glyco_hydro_25"/>
</dbReference>
<keyword evidence="6" id="KW-1185">Reference proteome</keyword>
<evidence type="ECO:0000313" key="6">
    <source>
        <dbReference type="Proteomes" id="UP000218387"/>
    </source>
</evidence>
<dbReference type="SUPFAM" id="SSF51445">
    <property type="entry name" value="(Trans)glycosidases"/>
    <property type="match status" value="1"/>
</dbReference>
<dbReference type="InterPro" id="IPR036366">
    <property type="entry name" value="PGBDSf"/>
</dbReference>
<dbReference type="PROSITE" id="PS51904">
    <property type="entry name" value="GLYCOSYL_HYDROL_F25_2"/>
    <property type="match status" value="1"/>
</dbReference>
<evidence type="ECO:0000259" key="4">
    <source>
        <dbReference type="Pfam" id="PF01471"/>
    </source>
</evidence>
<dbReference type="KEGG" id="emt:CPZ25_011490"/>